<accession>A0AAJ0EYI7</accession>
<protein>
    <recommendedName>
        <fullName evidence="1">DUF7730 domain-containing protein</fullName>
    </recommendedName>
</protein>
<gene>
    <name evidence="2" type="ORF">BDP55DRAFT_317378</name>
</gene>
<organism evidence="2 3">
    <name type="scientific">Colletotrichum godetiae</name>
    <dbReference type="NCBI Taxonomy" id="1209918"/>
    <lineage>
        <taxon>Eukaryota</taxon>
        <taxon>Fungi</taxon>
        <taxon>Dikarya</taxon>
        <taxon>Ascomycota</taxon>
        <taxon>Pezizomycotina</taxon>
        <taxon>Sordariomycetes</taxon>
        <taxon>Hypocreomycetidae</taxon>
        <taxon>Glomerellales</taxon>
        <taxon>Glomerellaceae</taxon>
        <taxon>Colletotrichum</taxon>
        <taxon>Colletotrichum acutatum species complex</taxon>
    </lineage>
</organism>
<dbReference type="Pfam" id="PF24864">
    <property type="entry name" value="DUF7730"/>
    <property type="match status" value="1"/>
</dbReference>
<name>A0AAJ0EYI7_9PEZI</name>
<dbReference type="InterPro" id="IPR056632">
    <property type="entry name" value="DUF7730"/>
</dbReference>
<dbReference type="GeneID" id="85451259"/>
<feature type="domain" description="DUF7730" evidence="1">
    <location>
        <begin position="4"/>
        <end position="188"/>
    </location>
</feature>
<dbReference type="AlphaFoldDB" id="A0AAJ0EYI7"/>
<sequence>MMDEEQSPLMRIPAEIRIMIYEYLLDDASERRLAVRNKAMYHLHTGALSTYRRTSYRIIERSFHRQCFETTYAHHHPASTKSVMHPEIMAVNRRIHRETSHLLYGRPHGFDFGSDVEAVVPFLKDLTPSSRSAIQELTIRKDGPVMHCNSESDRLDWATMCAYLRRLDKMIPRLRIVVEGGRPTAAWEGPQALSVSDLRLLALIKHDSMEWVAELAKVEGIEKLEIVPRIRHLPAPGTTATLLFAAFSASIDTALVGYLQTDCGLPATAASLTA</sequence>
<evidence type="ECO:0000259" key="1">
    <source>
        <dbReference type="Pfam" id="PF24864"/>
    </source>
</evidence>
<proteinExistence type="predicted"/>
<evidence type="ECO:0000313" key="3">
    <source>
        <dbReference type="Proteomes" id="UP001224890"/>
    </source>
</evidence>
<dbReference type="EMBL" id="JAHMHR010000005">
    <property type="protein sequence ID" value="KAK1691075.1"/>
    <property type="molecule type" value="Genomic_DNA"/>
</dbReference>
<keyword evidence="3" id="KW-1185">Reference proteome</keyword>
<dbReference type="RefSeq" id="XP_060434770.1">
    <property type="nucleotide sequence ID" value="XM_060566733.1"/>
</dbReference>
<evidence type="ECO:0000313" key="2">
    <source>
        <dbReference type="EMBL" id="KAK1691075.1"/>
    </source>
</evidence>
<dbReference type="PANTHER" id="PTHR38790">
    <property type="entry name" value="2EXR DOMAIN-CONTAINING PROTEIN-RELATED"/>
    <property type="match status" value="1"/>
</dbReference>
<comment type="caution">
    <text evidence="2">The sequence shown here is derived from an EMBL/GenBank/DDBJ whole genome shotgun (WGS) entry which is preliminary data.</text>
</comment>
<dbReference type="Proteomes" id="UP001224890">
    <property type="component" value="Unassembled WGS sequence"/>
</dbReference>
<reference evidence="2" key="1">
    <citation type="submission" date="2021-06" db="EMBL/GenBank/DDBJ databases">
        <title>Comparative genomics, transcriptomics and evolutionary studies reveal genomic signatures of adaptation to plant cell wall in hemibiotrophic fungi.</title>
        <authorList>
            <consortium name="DOE Joint Genome Institute"/>
            <person name="Baroncelli R."/>
            <person name="Diaz J.F."/>
            <person name="Benocci T."/>
            <person name="Peng M."/>
            <person name="Battaglia E."/>
            <person name="Haridas S."/>
            <person name="Andreopoulos W."/>
            <person name="Labutti K."/>
            <person name="Pangilinan J."/>
            <person name="Floch G.L."/>
            <person name="Makela M.R."/>
            <person name="Henrissat B."/>
            <person name="Grigoriev I.V."/>
            <person name="Crouch J.A."/>
            <person name="De Vries R.P."/>
            <person name="Sukno S.A."/>
            <person name="Thon M.R."/>
        </authorList>
    </citation>
    <scope>NUCLEOTIDE SEQUENCE</scope>
    <source>
        <strain evidence="2">CBS 193.32</strain>
    </source>
</reference>
<dbReference type="PANTHER" id="PTHR38790:SF4">
    <property type="entry name" value="2EXR DOMAIN-CONTAINING PROTEIN"/>
    <property type="match status" value="1"/>
</dbReference>